<protein>
    <submittedName>
        <fullName evidence="3">Alpha/beta fold hydrolase</fullName>
    </submittedName>
</protein>
<dbReference type="Gene3D" id="3.40.50.1820">
    <property type="entry name" value="alpha/beta hydrolase"/>
    <property type="match status" value="1"/>
</dbReference>
<dbReference type="EMBL" id="JBHRVV010000001">
    <property type="protein sequence ID" value="MFC3457692.1"/>
    <property type="molecule type" value="Genomic_DNA"/>
</dbReference>
<dbReference type="GO" id="GO:0016787">
    <property type="term" value="F:hydrolase activity"/>
    <property type="evidence" value="ECO:0007669"/>
    <property type="project" value="UniProtKB-KW"/>
</dbReference>
<feature type="signal peptide" evidence="1">
    <location>
        <begin position="1"/>
        <end position="22"/>
    </location>
</feature>
<keyword evidence="4" id="KW-1185">Reference proteome</keyword>
<proteinExistence type="predicted"/>
<dbReference type="Proteomes" id="UP001595665">
    <property type="component" value="Unassembled WGS sequence"/>
</dbReference>
<sequence>MKASLFALTVAVAIPIAAPAWAQQQPAQQAEPANRFAATIAPAERFEVQGMLVERHGQGGRPLILIPGLGGGSWVWQETVRDFAGGRAVYVVTLPGFDGRPAPAGDPIEGARRALLELIATRKLDKPVLVGHSIGGTLALALAEMQPARIGGVVSIDGLPVFPGTEDVPADQRLRVAEGMGARMAAVSGPAFAEQQKRYMRSIGVVDMNKADELARLGARSDPQAMAAYVSGIVALDLRPNLAAIAAPVLVLAPYFALDAMQTGVAADQKLAYYRALMKGTPRVEVIAVDNARHFAMFDQPRAVSDALRAFLKNL</sequence>
<dbReference type="RefSeq" id="WP_379734030.1">
    <property type="nucleotide sequence ID" value="NZ_JBHRVV010000001.1"/>
</dbReference>
<dbReference type="PANTHER" id="PTHR43194">
    <property type="entry name" value="HYDROLASE ALPHA/BETA FOLD FAMILY"/>
    <property type="match status" value="1"/>
</dbReference>
<keyword evidence="3" id="KW-0378">Hydrolase</keyword>
<dbReference type="InterPro" id="IPR000073">
    <property type="entry name" value="AB_hydrolase_1"/>
</dbReference>
<dbReference type="InterPro" id="IPR029058">
    <property type="entry name" value="AB_hydrolase_fold"/>
</dbReference>
<accession>A0ABV7PGR0</accession>
<feature type="chain" id="PRO_5045416377" evidence="1">
    <location>
        <begin position="23"/>
        <end position="315"/>
    </location>
</feature>
<dbReference type="InterPro" id="IPR050228">
    <property type="entry name" value="Carboxylesterase_BioH"/>
</dbReference>
<evidence type="ECO:0000256" key="1">
    <source>
        <dbReference type="SAM" id="SignalP"/>
    </source>
</evidence>
<comment type="caution">
    <text evidence="3">The sequence shown here is derived from an EMBL/GenBank/DDBJ whole genome shotgun (WGS) entry which is preliminary data.</text>
</comment>
<dbReference type="SUPFAM" id="SSF53474">
    <property type="entry name" value="alpha/beta-Hydrolases"/>
    <property type="match status" value="1"/>
</dbReference>
<feature type="domain" description="AB hydrolase-1" evidence="2">
    <location>
        <begin position="63"/>
        <end position="307"/>
    </location>
</feature>
<reference evidence="4" key="1">
    <citation type="journal article" date="2019" name="Int. J. Syst. Evol. Microbiol.">
        <title>The Global Catalogue of Microorganisms (GCM) 10K type strain sequencing project: providing services to taxonomists for standard genome sequencing and annotation.</title>
        <authorList>
            <consortium name="The Broad Institute Genomics Platform"/>
            <consortium name="The Broad Institute Genome Sequencing Center for Infectious Disease"/>
            <person name="Wu L."/>
            <person name="Ma J."/>
        </authorList>
    </citation>
    <scope>NUCLEOTIDE SEQUENCE [LARGE SCALE GENOMIC DNA]</scope>
    <source>
        <strain evidence="4">CCM 7480</strain>
    </source>
</reference>
<keyword evidence="1" id="KW-0732">Signal</keyword>
<dbReference type="PANTHER" id="PTHR43194:SF2">
    <property type="entry name" value="PEROXISOMAL MEMBRANE PROTEIN LPX1"/>
    <property type="match status" value="1"/>
</dbReference>
<evidence type="ECO:0000313" key="3">
    <source>
        <dbReference type="EMBL" id="MFC3457692.1"/>
    </source>
</evidence>
<organism evidence="3 4">
    <name type="scientific">Massilia haematophila</name>
    <dbReference type="NCBI Taxonomy" id="457923"/>
    <lineage>
        <taxon>Bacteria</taxon>
        <taxon>Pseudomonadati</taxon>
        <taxon>Pseudomonadota</taxon>
        <taxon>Betaproteobacteria</taxon>
        <taxon>Burkholderiales</taxon>
        <taxon>Oxalobacteraceae</taxon>
        <taxon>Telluria group</taxon>
        <taxon>Massilia</taxon>
    </lineage>
</organism>
<evidence type="ECO:0000259" key="2">
    <source>
        <dbReference type="Pfam" id="PF12697"/>
    </source>
</evidence>
<name>A0ABV7PGR0_9BURK</name>
<gene>
    <name evidence="3" type="ORF">ACFOPH_05455</name>
</gene>
<evidence type="ECO:0000313" key="4">
    <source>
        <dbReference type="Proteomes" id="UP001595665"/>
    </source>
</evidence>
<dbReference type="Pfam" id="PF12697">
    <property type="entry name" value="Abhydrolase_6"/>
    <property type="match status" value="1"/>
</dbReference>